<evidence type="ECO:0000313" key="1">
    <source>
        <dbReference type="EMBL" id="MDT0602592.1"/>
    </source>
</evidence>
<dbReference type="EMBL" id="JAVRIF010000001">
    <property type="protein sequence ID" value="MDT0602592.1"/>
    <property type="molecule type" value="Genomic_DNA"/>
</dbReference>
<evidence type="ECO:0000313" key="2">
    <source>
        <dbReference type="Proteomes" id="UP001266357"/>
    </source>
</evidence>
<proteinExistence type="predicted"/>
<dbReference type="Pfam" id="PF11948">
    <property type="entry name" value="DUF3465"/>
    <property type="match status" value="1"/>
</dbReference>
<gene>
    <name evidence="1" type="ORF">RM573_03200</name>
</gene>
<comment type="caution">
    <text evidence="1">The sequence shown here is derived from an EMBL/GenBank/DDBJ whole genome shotgun (WGS) entry which is preliminary data.</text>
</comment>
<accession>A0ABU2ZXD2</accession>
<sequence>MKATGIVQKIFADDLDGNKHQRFTLRLKNNKTVLVIHNIDLAPRIANLHVGDKVEFMGVYQWNKLGGMVHWTHHDPHGKHPSGWIKHHEKLYQ</sequence>
<keyword evidence="2" id="KW-1185">Reference proteome</keyword>
<name>A0ABU2ZXD2_9GAMM</name>
<organism evidence="1 2">
    <name type="scientific">Thalassotalea castellviae</name>
    <dbReference type="NCBI Taxonomy" id="3075612"/>
    <lineage>
        <taxon>Bacteria</taxon>
        <taxon>Pseudomonadati</taxon>
        <taxon>Pseudomonadota</taxon>
        <taxon>Gammaproteobacteria</taxon>
        <taxon>Alteromonadales</taxon>
        <taxon>Colwelliaceae</taxon>
        <taxon>Thalassotalea</taxon>
    </lineage>
</organism>
<reference evidence="1 2" key="1">
    <citation type="submission" date="2023-09" db="EMBL/GenBank/DDBJ databases">
        <authorList>
            <person name="Rey-Velasco X."/>
        </authorList>
    </citation>
    <scope>NUCLEOTIDE SEQUENCE [LARGE SCALE GENOMIC DNA]</scope>
    <source>
        <strain evidence="1 2">W431</strain>
    </source>
</reference>
<protein>
    <submittedName>
        <fullName evidence="1">DUF3465 domain-containing protein</fullName>
    </submittedName>
</protein>
<dbReference type="InterPro" id="IPR021856">
    <property type="entry name" value="DUF3465"/>
</dbReference>
<dbReference type="Proteomes" id="UP001266357">
    <property type="component" value="Unassembled WGS sequence"/>
</dbReference>
<dbReference type="RefSeq" id="WP_311577118.1">
    <property type="nucleotide sequence ID" value="NZ_JAVRIF010000001.1"/>
</dbReference>